<evidence type="ECO:0000313" key="2">
    <source>
        <dbReference type="EMBL" id="KAL3759216.1"/>
    </source>
</evidence>
<feature type="region of interest" description="Disordered" evidence="1">
    <location>
        <begin position="171"/>
        <end position="205"/>
    </location>
</feature>
<proteinExistence type="predicted"/>
<feature type="compositionally biased region" description="Low complexity" evidence="1">
    <location>
        <begin position="402"/>
        <end position="411"/>
    </location>
</feature>
<feature type="region of interest" description="Disordered" evidence="1">
    <location>
        <begin position="37"/>
        <end position="69"/>
    </location>
</feature>
<feature type="region of interest" description="Disordered" evidence="1">
    <location>
        <begin position="218"/>
        <end position="258"/>
    </location>
</feature>
<accession>A0ABD3MB87</accession>
<feature type="region of interest" description="Disordered" evidence="1">
    <location>
        <begin position="503"/>
        <end position="525"/>
    </location>
</feature>
<feature type="compositionally biased region" description="Polar residues" evidence="1">
    <location>
        <begin position="577"/>
        <end position="587"/>
    </location>
</feature>
<feature type="region of interest" description="Disordered" evidence="1">
    <location>
        <begin position="560"/>
        <end position="590"/>
    </location>
</feature>
<gene>
    <name evidence="2" type="ORF">ACHAWU_008918</name>
</gene>
<reference evidence="2 3" key="1">
    <citation type="submission" date="2024-10" db="EMBL/GenBank/DDBJ databases">
        <title>Updated reference genomes for cyclostephanoid diatoms.</title>
        <authorList>
            <person name="Roberts W.R."/>
            <person name="Alverson A.J."/>
        </authorList>
    </citation>
    <scope>NUCLEOTIDE SEQUENCE [LARGE SCALE GENOMIC DNA]</scope>
    <source>
        <strain evidence="2 3">AJA232-27</strain>
    </source>
</reference>
<feature type="region of interest" description="Disordered" evidence="1">
    <location>
        <begin position="392"/>
        <end position="417"/>
    </location>
</feature>
<organism evidence="2 3">
    <name type="scientific">Discostella pseudostelligera</name>
    <dbReference type="NCBI Taxonomy" id="259834"/>
    <lineage>
        <taxon>Eukaryota</taxon>
        <taxon>Sar</taxon>
        <taxon>Stramenopiles</taxon>
        <taxon>Ochrophyta</taxon>
        <taxon>Bacillariophyta</taxon>
        <taxon>Coscinodiscophyceae</taxon>
        <taxon>Thalassiosirophycidae</taxon>
        <taxon>Stephanodiscales</taxon>
        <taxon>Stephanodiscaceae</taxon>
        <taxon>Discostella</taxon>
    </lineage>
</organism>
<dbReference type="AlphaFoldDB" id="A0ABD3MB87"/>
<sequence length="656" mass="71571">MTIHSANNNVDLLRVTILSLEGIRIFSSLSASCCVGGGGGSGSDNDSDGVGGRSGNQNDHQKNSDSVNNIIGNNDLTAASISPSSQPQPYEQTTQIIISAHAGFRTTFPPESVSVSCPQYSTLFPLHEGNLLTVKSKEETVVVTMLDYGNDDDAGDNKNKSLVEIVLHWGADDEEKERENDADNSSNANSNDASSNKDETNKQQGSSMNIVPHLEIMLPSSSSSSSSSSTISHNVSTSSNDDEQCDDGAISEFPSSSPTPTIAALPDVIEFHVCVTITPATPDDRHAIVCVNGDHNCRLDENDIVDNDSFALDEGDTQQDHWLPPPSSSSSSTATIHHYGIAHLKLQPSELHHTNDDEFSTSSLSYGRPGGKVVVLPIRKKDEAFTFHRAAHYDDKESESKQQPQAQQQQQRSTDTVQFTSNAALFVRVERIRVPNIHHSKKMEQQCHYIESTWENGHGFAPASIIHHDDENDEGKDTKESVEKENKDRGTIWFTMKRSLFASTTSKESPTTRKDKDVILSEHSQMREEIAPTLYQAMAMTMEKREQYASHRINRINRRRSTGAASASAAAAAATDANRQTQSATSTNDERYSYPLRKSLSLQNIREKILCGASLPSMSETLKLVIEAGQHCDEDHGGLYVVNSNSFGGSTIGTAD</sequence>
<evidence type="ECO:0000313" key="3">
    <source>
        <dbReference type="Proteomes" id="UP001530293"/>
    </source>
</evidence>
<dbReference type="EMBL" id="JALLBG020000209">
    <property type="protein sequence ID" value="KAL3759216.1"/>
    <property type="molecule type" value="Genomic_DNA"/>
</dbReference>
<name>A0ABD3MB87_9STRA</name>
<dbReference type="Proteomes" id="UP001530293">
    <property type="component" value="Unassembled WGS sequence"/>
</dbReference>
<keyword evidence="3" id="KW-1185">Reference proteome</keyword>
<comment type="caution">
    <text evidence="2">The sequence shown here is derived from an EMBL/GenBank/DDBJ whole genome shotgun (WGS) entry which is preliminary data.</text>
</comment>
<evidence type="ECO:0000256" key="1">
    <source>
        <dbReference type="SAM" id="MobiDB-lite"/>
    </source>
</evidence>
<feature type="compositionally biased region" description="Low complexity" evidence="1">
    <location>
        <begin position="183"/>
        <end position="194"/>
    </location>
</feature>
<feature type="compositionally biased region" description="Acidic residues" evidence="1">
    <location>
        <begin position="172"/>
        <end position="182"/>
    </location>
</feature>
<feature type="compositionally biased region" description="Low complexity" evidence="1">
    <location>
        <begin position="564"/>
        <end position="574"/>
    </location>
</feature>
<protein>
    <submittedName>
        <fullName evidence="2">Uncharacterized protein</fullName>
    </submittedName>
</protein>
<feature type="compositionally biased region" description="Low complexity" evidence="1">
    <location>
        <begin position="220"/>
        <end position="239"/>
    </location>
</feature>
<feature type="compositionally biased region" description="Basic and acidic residues" evidence="1">
    <location>
        <begin position="510"/>
        <end position="525"/>
    </location>
</feature>
<feature type="region of interest" description="Disordered" evidence="1">
    <location>
        <begin position="467"/>
        <end position="486"/>
    </location>
</feature>